<gene>
    <name evidence="2" type="ORF">BELL_0653g00050</name>
</gene>
<proteinExistence type="predicted"/>
<protein>
    <submittedName>
        <fullName evidence="2">Uncharacterized protein</fullName>
    </submittedName>
</protein>
<sequence length="211" mass="23490">MSTSYSETDSDSGSKPTPKPTPLRRLPLSRLKSSQPSTSPTSPTKKTWTFDSFSKWVIFATPWFCNPCCAKSSFFNTTSCITSDIISDKISPEDQTRLLNLTGSEDNFHDWAVALNSSIFALIPLEHDSPEQSTSISTLVLANAHLQAVIEVTAKRGKRNLADNPIKPIVPRLRVLSELMDRLINEYGGFRLAWSRALEQIPEDSEKTGNR</sequence>
<name>A0A4Z1JHV7_9HELO</name>
<evidence type="ECO:0000256" key="1">
    <source>
        <dbReference type="SAM" id="MobiDB-lite"/>
    </source>
</evidence>
<feature type="compositionally biased region" description="Polar residues" evidence="1">
    <location>
        <begin position="1"/>
        <end position="13"/>
    </location>
</feature>
<accession>A0A4Z1JHV7</accession>
<dbReference type="EMBL" id="PQXM01000651">
    <property type="protein sequence ID" value="TGO70872.1"/>
    <property type="molecule type" value="Genomic_DNA"/>
</dbReference>
<dbReference type="AlphaFoldDB" id="A0A4Z1JHV7"/>
<organism evidence="2 3">
    <name type="scientific">Botrytis elliptica</name>
    <dbReference type="NCBI Taxonomy" id="278938"/>
    <lineage>
        <taxon>Eukaryota</taxon>
        <taxon>Fungi</taxon>
        <taxon>Dikarya</taxon>
        <taxon>Ascomycota</taxon>
        <taxon>Pezizomycotina</taxon>
        <taxon>Leotiomycetes</taxon>
        <taxon>Helotiales</taxon>
        <taxon>Sclerotiniaceae</taxon>
        <taxon>Botrytis</taxon>
    </lineage>
</organism>
<evidence type="ECO:0000313" key="2">
    <source>
        <dbReference type="EMBL" id="TGO70872.1"/>
    </source>
</evidence>
<keyword evidence="3" id="KW-1185">Reference proteome</keyword>
<feature type="compositionally biased region" description="Low complexity" evidence="1">
    <location>
        <begin position="23"/>
        <end position="45"/>
    </location>
</feature>
<feature type="region of interest" description="Disordered" evidence="1">
    <location>
        <begin position="1"/>
        <end position="45"/>
    </location>
</feature>
<comment type="caution">
    <text evidence="2">The sequence shown here is derived from an EMBL/GenBank/DDBJ whole genome shotgun (WGS) entry which is preliminary data.</text>
</comment>
<evidence type="ECO:0000313" key="3">
    <source>
        <dbReference type="Proteomes" id="UP000297229"/>
    </source>
</evidence>
<reference evidence="2 3" key="1">
    <citation type="submission" date="2017-12" db="EMBL/GenBank/DDBJ databases">
        <title>Comparative genomics of Botrytis spp.</title>
        <authorList>
            <person name="Valero-Jimenez C.A."/>
            <person name="Tapia P."/>
            <person name="Veloso J."/>
            <person name="Silva-Moreno E."/>
            <person name="Staats M."/>
            <person name="Valdes J.H."/>
            <person name="Van Kan J.A.L."/>
        </authorList>
    </citation>
    <scope>NUCLEOTIDE SEQUENCE [LARGE SCALE GENOMIC DNA]</scope>
    <source>
        <strain evidence="2 3">Be9601</strain>
    </source>
</reference>
<dbReference type="Proteomes" id="UP000297229">
    <property type="component" value="Unassembled WGS sequence"/>
</dbReference>